<evidence type="ECO:0000313" key="2">
    <source>
        <dbReference type="EMBL" id="VAX35189.1"/>
    </source>
</evidence>
<reference evidence="2" key="1">
    <citation type="submission" date="2018-06" db="EMBL/GenBank/DDBJ databases">
        <authorList>
            <person name="Zhirakovskaya E."/>
        </authorList>
    </citation>
    <scope>NUCLEOTIDE SEQUENCE</scope>
</reference>
<proteinExistence type="predicted"/>
<dbReference type="EMBL" id="UOGJ01000036">
    <property type="protein sequence ID" value="VAX35189.1"/>
    <property type="molecule type" value="Genomic_DNA"/>
</dbReference>
<dbReference type="InterPro" id="IPR018392">
    <property type="entry name" value="LysM"/>
</dbReference>
<dbReference type="Gene3D" id="3.10.350.10">
    <property type="entry name" value="LysM domain"/>
    <property type="match status" value="1"/>
</dbReference>
<dbReference type="SMART" id="SM00257">
    <property type="entry name" value="LysM"/>
    <property type="match status" value="1"/>
</dbReference>
<dbReference type="PANTHER" id="PTHR34700:SF4">
    <property type="entry name" value="PHAGE-LIKE ELEMENT PBSX PROTEIN XKDP"/>
    <property type="match status" value="1"/>
</dbReference>
<dbReference type="AlphaFoldDB" id="A0A3B1CZB3"/>
<dbReference type="Pfam" id="PF01476">
    <property type="entry name" value="LysM"/>
    <property type="match status" value="1"/>
</dbReference>
<dbReference type="InterPro" id="IPR052196">
    <property type="entry name" value="Bact_Kbp"/>
</dbReference>
<dbReference type="PROSITE" id="PS51257">
    <property type="entry name" value="PROKAR_LIPOPROTEIN"/>
    <property type="match status" value="1"/>
</dbReference>
<dbReference type="PANTHER" id="PTHR34700">
    <property type="entry name" value="POTASSIUM BINDING PROTEIN KBP"/>
    <property type="match status" value="1"/>
</dbReference>
<organism evidence="2">
    <name type="scientific">hydrothermal vent metagenome</name>
    <dbReference type="NCBI Taxonomy" id="652676"/>
    <lineage>
        <taxon>unclassified sequences</taxon>
        <taxon>metagenomes</taxon>
        <taxon>ecological metagenomes</taxon>
    </lineage>
</organism>
<dbReference type="PROSITE" id="PS51782">
    <property type="entry name" value="LYSM"/>
    <property type="match status" value="1"/>
</dbReference>
<accession>A0A3B1CZB3</accession>
<evidence type="ECO:0000259" key="1">
    <source>
        <dbReference type="PROSITE" id="PS51782"/>
    </source>
</evidence>
<dbReference type="CDD" id="cd00118">
    <property type="entry name" value="LysM"/>
    <property type="match status" value="1"/>
</dbReference>
<dbReference type="InterPro" id="IPR036779">
    <property type="entry name" value="LysM_dom_sf"/>
</dbReference>
<sequence>MPKLFSRFIVLVFVMFIYGCKTPDVHVRAYIEDRPRIDQEKYGNAGYLMGAPKEQAPGKETREVFVIEVIDKENIPTGLTKAERAYQKNIPPELLKKREKSVKKVKVVSQEPDFQLPSFDDVVVEKRSKTKVQKKSFVATSFVEYTVEKGDTLQKISKKFYDSFSKWPRIYDANREKIDTPDSIKPGIVIKVPVAE</sequence>
<name>A0A3B1CZB3_9ZZZZ</name>
<feature type="domain" description="LysM" evidence="1">
    <location>
        <begin position="143"/>
        <end position="192"/>
    </location>
</feature>
<dbReference type="SUPFAM" id="SSF54106">
    <property type="entry name" value="LysM domain"/>
    <property type="match status" value="1"/>
</dbReference>
<gene>
    <name evidence="2" type="ORF">MNBD_UNCLBAC01-1995</name>
</gene>
<protein>
    <recommendedName>
        <fullName evidence="1">LysM domain-containing protein</fullName>
    </recommendedName>
</protein>